<dbReference type="Proteomes" id="UP000274822">
    <property type="component" value="Unassembled WGS sequence"/>
</dbReference>
<evidence type="ECO:0000313" key="1">
    <source>
        <dbReference type="EMBL" id="RUS31337.1"/>
    </source>
</evidence>
<organism evidence="1 2">
    <name type="scientific">Jimgerdemannia flammicorona</name>
    <dbReference type="NCBI Taxonomy" id="994334"/>
    <lineage>
        <taxon>Eukaryota</taxon>
        <taxon>Fungi</taxon>
        <taxon>Fungi incertae sedis</taxon>
        <taxon>Mucoromycota</taxon>
        <taxon>Mucoromycotina</taxon>
        <taxon>Endogonomycetes</taxon>
        <taxon>Endogonales</taxon>
        <taxon>Endogonaceae</taxon>
        <taxon>Jimgerdemannia</taxon>
    </lineage>
</organism>
<gene>
    <name evidence="1" type="ORF">BC938DRAFT_478031</name>
</gene>
<keyword evidence="2" id="KW-1185">Reference proteome</keyword>
<sequence length="312" mass="33917">MGTPPLTGASTAPFNAIENGLTLTLPAPSTEFSLECEELAVLVLHGDNCILDRRQLNNLDPDDLRSAQDGGETVFASENCLLRPQIEELVLRLSDAISAGGGLRSDDGPGESEGVDLVTFVVATHHVRHLRVDKQGAMLAVGLGDHGRHLDVLVVGATVQAAKLLLRHRGRRVRRQQLGVRVAVLDPLHKRANLLPLEATVDELFVPRAGRESVAVKPDAEVLGKITLLLHYIIEQLGLLLQDVGQLAIVVRSVLVLARQFFAHGDAHLPSLALDEVLQHLVMQLLFARERALRRKIKLSDGVQLVVGRPLE</sequence>
<comment type="caution">
    <text evidence="1">The sequence shown here is derived from an EMBL/GenBank/DDBJ whole genome shotgun (WGS) entry which is preliminary data.</text>
</comment>
<dbReference type="EMBL" id="RBNJ01003065">
    <property type="protein sequence ID" value="RUS31337.1"/>
    <property type="molecule type" value="Genomic_DNA"/>
</dbReference>
<dbReference type="AlphaFoldDB" id="A0A433QNJ3"/>
<evidence type="ECO:0000313" key="2">
    <source>
        <dbReference type="Proteomes" id="UP000274822"/>
    </source>
</evidence>
<name>A0A433QNJ3_9FUNG</name>
<proteinExistence type="predicted"/>
<protein>
    <submittedName>
        <fullName evidence="1">Uncharacterized protein</fullName>
    </submittedName>
</protein>
<reference evidence="1 2" key="1">
    <citation type="journal article" date="2018" name="New Phytol.">
        <title>Phylogenomics of Endogonaceae and evolution of mycorrhizas within Mucoromycota.</title>
        <authorList>
            <person name="Chang Y."/>
            <person name="Desiro A."/>
            <person name="Na H."/>
            <person name="Sandor L."/>
            <person name="Lipzen A."/>
            <person name="Clum A."/>
            <person name="Barry K."/>
            <person name="Grigoriev I.V."/>
            <person name="Martin F.M."/>
            <person name="Stajich J.E."/>
            <person name="Smith M.E."/>
            <person name="Bonito G."/>
            <person name="Spatafora J.W."/>
        </authorList>
    </citation>
    <scope>NUCLEOTIDE SEQUENCE [LARGE SCALE GENOMIC DNA]</scope>
    <source>
        <strain evidence="1 2">AD002</strain>
    </source>
</reference>
<accession>A0A433QNJ3</accession>